<reference evidence="3" key="2">
    <citation type="submission" date="2015-08" db="UniProtKB">
        <authorList>
            <consortium name="WormBaseParasite"/>
        </authorList>
    </citation>
    <scope>IDENTIFICATION</scope>
</reference>
<dbReference type="WBParaSite" id="SVE_0148800.1">
    <property type="protein sequence ID" value="SVE_0148800.1"/>
    <property type="gene ID" value="SVE_0148800"/>
</dbReference>
<keyword evidence="2" id="KW-1185">Reference proteome</keyword>
<accession>A0A0K0EY80</accession>
<feature type="region of interest" description="Disordered" evidence="1">
    <location>
        <begin position="199"/>
        <end position="218"/>
    </location>
</feature>
<evidence type="ECO:0000313" key="3">
    <source>
        <dbReference type="WBParaSite" id="SVE_0148800.1"/>
    </source>
</evidence>
<evidence type="ECO:0000256" key="1">
    <source>
        <dbReference type="SAM" id="MobiDB-lite"/>
    </source>
</evidence>
<reference evidence="2" key="1">
    <citation type="submission" date="2014-07" db="EMBL/GenBank/DDBJ databases">
        <authorList>
            <person name="Martin A.A"/>
            <person name="De Silva N."/>
        </authorList>
    </citation>
    <scope>NUCLEOTIDE SEQUENCE</scope>
</reference>
<feature type="compositionally biased region" description="Basic and acidic residues" evidence="1">
    <location>
        <begin position="234"/>
        <end position="250"/>
    </location>
</feature>
<proteinExistence type="predicted"/>
<dbReference type="Proteomes" id="UP000035680">
    <property type="component" value="Unassembled WGS sequence"/>
</dbReference>
<evidence type="ECO:0000313" key="2">
    <source>
        <dbReference type="Proteomes" id="UP000035680"/>
    </source>
</evidence>
<feature type="region of interest" description="Disordered" evidence="1">
    <location>
        <begin position="234"/>
        <end position="270"/>
    </location>
</feature>
<sequence>MSTVDTANQILEKANQLRKKKIEKKNVGDKYPLSTKLFFAIDDKKLKNDIKRKGPPHPYYNLTYRDAVIDTPHELKICNNNRNGGNLFDYKGNPFWHPKFDPKLRVKVSFDGLNAEKKQQEIDMSDSSTTDQNLVIKPEDALEYFNGRLQFFEMPPHESLILHPWGPISAMEAKTQFFTADVIKSNTIKATIDIKKDPETTNKKKNSKELSNTTSTPIKWGPIPTSITIYNRTKPKEQLNVKFNPKDFHLNKKHNKHSSNTSQDEDTEGD</sequence>
<organism evidence="2 3">
    <name type="scientific">Strongyloides venezuelensis</name>
    <name type="common">Threadworm</name>
    <dbReference type="NCBI Taxonomy" id="75913"/>
    <lineage>
        <taxon>Eukaryota</taxon>
        <taxon>Metazoa</taxon>
        <taxon>Ecdysozoa</taxon>
        <taxon>Nematoda</taxon>
        <taxon>Chromadorea</taxon>
        <taxon>Rhabditida</taxon>
        <taxon>Tylenchina</taxon>
        <taxon>Panagrolaimomorpha</taxon>
        <taxon>Strongyloidoidea</taxon>
        <taxon>Strongyloididae</taxon>
        <taxon>Strongyloides</taxon>
    </lineage>
</organism>
<dbReference type="AlphaFoldDB" id="A0A0K0EY80"/>
<protein>
    <submittedName>
        <fullName evidence="3">DNA-directed RNA polymerase III subunit rpc5</fullName>
    </submittedName>
</protein>
<name>A0A0K0EY80_STRVS</name>